<comment type="caution">
    <text evidence="1">The sequence shown here is derived from an EMBL/GenBank/DDBJ whole genome shotgun (WGS) entry which is preliminary data.</text>
</comment>
<dbReference type="InterPro" id="IPR053037">
    <property type="entry name" value="Pericyclase_pydY-like"/>
</dbReference>
<name>A0A3D8SVG9_9EURO</name>
<dbReference type="OrthoDB" id="425354at2759"/>
<dbReference type="Proteomes" id="UP000256690">
    <property type="component" value="Unassembled WGS sequence"/>
</dbReference>
<accession>A0A3D8SVG9</accession>
<dbReference type="PANTHER" id="PTHR38115:SF1">
    <property type="entry name" value="LIPOCALIN-LIKE DOMAIN-CONTAINING PROTEIN"/>
    <property type="match status" value="1"/>
</dbReference>
<dbReference type="RefSeq" id="XP_026607266.1">
    <property type="nucleotide sequence ID" value="XM_026744103.1"/>
</dbReference>
<protein>
    <recommendedName>
        <fullName evidence="3">LCCL domain-containing protein</fullName>
    </recommendedName>
</protein>
<dbReference type="EMBL" id="PVWQ01000002">
    <property type="protein sequence ID" value="RDW90312.1"/>
    <property type="molecule type" value="Genomic_DNA"/>
</dbReference>
<evidence type="ECO:0000313" key="1">
    <source>
        <dbReference type="EMBL" id="RDW90312.1"/>
    </source>
</evidence>
<dbReference type="AlphaFoldDB" id="A0A3D8SVG9"/>
<evidence type="ECO:0008006" key="3">
    <source>
        <dbReference type="Google" id="ProtNLM"/>
    </source>
</evidence>
<dbReference type="PANTHER" id="PTHR38115">
    <property type="entry name" value="LIPOCALIN-LIKE DOMAIN-CONTAINING PROTEIN"/>
    <property type="match status" value="1"/>
</dbReference>
<keyword evidence="2" id="KW-1185">Reference proteome</keyword>
<sequence>MASPLNVTVRNLTGSWALNQTLSSSPSPALELQGVSWLVRSAIASAPVTITTEQSETLDEKVGNEITTIASTQSTLGRTVDDVKYLKRGPDGEGQWSDEEEIKDHPLFGSMSVRSRWARMRKSTLDEKFTIEGMNDEAEVGEGEEDDEATEEEVIEVIVHGTTGGWISHQIWAFEEIDGQRYHTRRARVTKDEKVVTVRMVYDWQGHGN</sequence>
<dbReference type="GeneID" id="38112457"/>
<reference evidence="1 2" key="1">
    <citation type="journal article" date="2018" name="IMA Fungus">
        <title>IMA Genome-F 9: Draft genome sequence of Annulohypoxylon stygium, Aspergillus mulundensis, Berkeleyomyces basicola (syn. Thielaviopsis basicola), Ceratocystis smalleyi, two Cercospora beticola strains, Coleophoma cylindrospora, Fusarium fracticaudum, Phialophora cf. hyalina, and Morchella septimelata.</title>
        <authorList>
            <person name="Wingfield B.D."/>
            <person name="Bills G.F."/>
            <person name="Dong Y."/>
            <person name="Huang W."/>
            <person name="Nel W.J."/>
            <person name="Swalarsk-Parry B.S."/>
            <person name="Vaghefi N."/>
            <person name="Wilken P.M."/>
            <person name="An Z."/>
            <person name="de Beer Z.W."/>
            <person name="De Vos L."/>
            <person name="Chen L."/>
            <person name="Duong T.A."/>
            <person name="Gao Y."/>
            <person name="Hammerbacher A."/>
            <person name="Kikkert J.R."/>
            <person name="Li Y."/>
            <person name="Li H."/>
            <person name="Li K."/>
            <person name="Li Q."/>
            <person name="Liu X."/>
            <person name="Ma X."/>
            <person name="Naidoo K."/>
            <person name="Pethybridge S.J."/>
            <person name="Sun J."/>
            <person name="Steenkamp E.T."/>
            <person name="van der Nest M.A."/>
            <person name="van Wyk S."/>
            <person name="Wingfield M.J."/>
            <person name="Xiong C."/>
            <person name="Yue Q."/>
            <person name="Zhang X."/>
        </authorList>
    </citation>
    <scope>NUCLEOTIDE SEQUENCE [LARGE SCALE GENOMIC DNA]</scope>
    <source>
        <strain evidence="1 2">DSM 5745</strain>
    </source>
</reference>
<gene>
    <name evidence="1" type="ORF">DSM5745_02087</name>
</gene>
<evidence type="ECO:0000313" key="2">
    <source>
        <dbReference type="Proteomes" id="UP000256690"/>
    </source>
</evidence>
<proteinExistence type="predicted"/>
<organism evidence="1 2">
    <name type="scientific">Aspergillus mulundensis</name>
    <dbReference type="NCBI Taxonomy" id="1810919"/>
    <lineage>
        <taxon>Eukaryota</taxon>
        <taxon>Fungi</taxon>
        <taxon>Dikarya</taxon>
        <taxon>Ascomycota</taxon>
        <taxon>Pezizomycotina</taxon>
        <taxon>Eurotiomycetes</taxon>
        <taxon>Eurotiomycetidae</taxon>
        <taxon>Eurotiales</taxon>
        <taxon>Aspergillaceae</taxon>
        <taxon>Aspergillus</taxon>
        <taxon>Aspergillus subgen. Nidulantes</taxon>
    </lineage>
</organism>